<evidence type="ECO:0000313" key="2">
    <source>
        <dbReference type="EMBL" id="BAV58320.1"/>
    </source>
</evidence>
<gene>
    <name evidence="2" type="primary">08180f</name>
</gene>
<dbReference type="AlphaFoldDB" id="A0A1C9ZWG2"/>
<proteinExistence type="evidence at transcript level"/>
<protein>
    <submittedName>
        <fullName evidence="2">Uncharacterized protein</fullName>
    </submittedName>
</protein>
<sequence>MGHLKEPVAQILVCTSLFLYRYRRTRNSSKNSELKSRSNRSSLPMLG</sequence>
<accession>A0A1C9ZWG2</accession>
<organism evidence="2">
    <name type="scientific">Ulva partita</name>
    <dbReference type="NCBI Taxonomy" id="1605170"/>
    <lineage>
        <taxon>Eukaryota</taxon>
        <taxon>Viridiplantae</taxon>
        <taxon>Chlorophyta</taxon>
        <taxon>core chlorophytes</taxon>
        <taxon>Ulvophyceae</taxon>
        <taxon>OUU clade</taxon>
        <taxon>Ulvales</taxon>
        <taxon>Ulvaceae</taxon>
        <taxon>Ulva</taxon>
    </lineage>
</organism>
<name>A0A1C9ZWG2_9CHLO</name>
<dbReference type="EMBL" id="LC088632">
    <property type="protein sequence ID" value="BAV58320.1"/>
    <property type="molecule type" value="mRNA"/>
</dbReference>
<feature type="region of interest" description="Disordered" evidence="1">
    <location>
        <begin position="27"/>
        <end position="47"/>
    </location>
</feature>
<evidence type="ECO:0000256" key="1">
    <source>
        <dbReference type="SAM" id="MobiDB-lite"/>
    </source>
</evidence>
<reference evidence="2" key="1">
    <citation type="submission" date="2015-10" db="EMBL/GenBank/DDBJ databases">
        <title>Evolution of the mating-type locus in an isomorphic haploid-diploid life cycle and isogamy.</title>
        <authorList>
            <person name="Yamazaki T."/>
            <person name="Suzuki R."/>
            <person name="Ichihara K."/>
            <person name="Toyoda A."/>
            <person name="Kuwano K."/>
            <person name="Kawano S."/>
        </authorList>
    </citation>
    <scope>NUCLEOTIDE SEQUENCE</scope>
    <source>
        <strain evidence="2">MGEC-1</strain>
    </source>
</reference>